<dbReference type="AlphaFoldDB" id="A0A8C4QHW5"/>
<evidence type="ECO:0000256" key="10">
    <source>
        <dbReference type="ARBA" id="ARBA00023136"/>
    </source>
</evidence>
<evidence type="ECO:0000313" key="16">
    <source>
        <dbReference type="Ensembl" id="ENSEBUP00000014985.1"/>
    </source>
</evidence>
<keyword evidence="7" id="KW-0256">Endoplasmic reticulum</keyword>
<evidence type="ECO:0000256" key="4">
    <source>
        <dbReference type="ARBA" id="ARBA00007471"/>
    </source>
</evidence>
<dbReference type="PANTHER" id="PTHR10807:SF73">
    <property type="entry name" value="LD06050P"/>
    <property type="match status" value="1"/>
</dbReference>
<dbReference type="GO" id="GO:0010507">
    <property type="term" value="P:negative regulation of autophagy"/>
    <property type="evidence" value="ECO:0007669"/>
    <property type="project" value="TreeGrafter"/>
</dbReference>
<accession>A0A8C4QHW5</accession>
<dbReference type="FunFam" id="2.30.29.30:FF:000240">
    <property type="entry name" value="Myotubularin-related protein 9"/>
    <property type="match status" value="1"/>
</dbReference>
<keyword evidence="17" id="KW-1185">Reference proteome</keyword>
<dbReference type="GO" id="GO:0005783">
    <property type="term" value="C:endoplasmic reticulum"/>
    <property type="evidence" value="ECO:0007669"/>
    <property type="project" value="UniProtKB-SubCell"/>
</dbReference>
<dbReference type="GO" id="GO:0005829">
    <property type="term" value="C:cytosol"/>
    <property type="evidence" value="ECO:0007669"/>
    <property type="project" value="UniProtKB-ARBA"/>
</dbReference>
<dbReference type="GO" id="GO:0046856">
    <property type="term" value="P:phosphatidylinositol dephosphorylation"/>
    <property type="evidence" value="ECO:0007669"/>
    <property type="project" value="TreeGrafter"/>
</dbReference>
<evidence type="ECO:0000313" key="17">
    <source>
        <dbReference type="Proteomes" id="UP000694388"/>
    </source>
</evidence>
<keyword evidence="10" id="KW-0472">Membrane</keyword>
<evidence type="ECO:0000256" key="8">
    <source>
        <dbReference type="ARBA" id="ARBA00022990"/>
    </source>
</evidence>
<dbReference type="Gene3D" id="2.30.29.30">
    <property type="entry name" value="Pleckstrin-homology domain (PH domain)/Phosphotyrosine-binding domain (PTB)"/>
    <property type="match status" value="1"/>
</dbReference>
<dbReference type="GO" id="GO:0048471">
    <property type="term" value="C:perinuclear region of cytoplasm"/>
    <property type="evidence" value="ECO:0007669"/>
    <property type="project" value="UniProtKB-SubCell"/>
</dbReference>
<evidence type="ECO:0000256" key="5">
    <source>
        <dbReference type="ARBA" id="ARBA00022475"/>
    </source>
</evidence>
<proteinExistence type="inferred from homology"/>
<keyword evidence="6" id="KW-0963">Cytoplasm</keyword>
<dbReference type="InterPro" id="IPR011993">
    <property type="entry name" value="PH-like_dom_sf"/>
</dbReference>
<reference evidence="16" key="1">
    <citation type="submission" date="2025-05" db="UniProtKB">
        <authorList>
            <consortium name="Ensembl"/>
        </authorList>
    </citation>
    <scope>IDENTIFICATION</scope>
</reference>
<dbReference type="Pfam" id="PF21098">
    <property type="entry name" value="PH-GRAM_MTMR6-like"/>
    <property type="match status" value="1"/>
</dbReference>
<keyword evidence="5" id="KW-1003">Cell membrane</keyword>
<evidence type="ECO:0000256" key="13">
    <source>
        <dbReference type="ARBA" id="ARBA00077527"/>
    </source>
</evidence>
<dbReference type="InterPro" id="IPR048994">
    <property type="entry name" value="PH-GRAM_MTMR6-9"/>
</dbReference>
<protein>
    <recommendedName>
        <fullName evidence="12">Myotubularin-related protein 9</fullName>
    </recommendedName>
    <alternativeName>
        <fullName evidence="13">Inactive phosphatidylinositol 3-phosphatase 9</fullName>
    </alternativeName>
</protein>
<dbReference type="Pfam" id="PF06602">
    <property type="entry name" value="Myotub-related"/>
    <property type="match status" value="1"/>
</dbReference>
<dbReference type="SUPFAM" id="SSF50729">
    <property type="entry name" value="PH domain-like"/>
    <property type="match status" value="1"/>
</dbReference>
<evidence type="ECO:0000256" key="3">
    <source>
        <dbReference type="ARBA" id="ARBA00004599"/>
    </source>
</evidence>
<evidence type="ECO:0000256" key="14">
    <source>
        <dbReference type="SAM" id="Coils"/>
    </source>
</evidence>
<dbReference type="OMA" id="IEREWIC"/>
<dbReference type="Ensembl" id="ENSEBUT00000015569.1">
    <property type="protein sequence ID" value="ENSEBUP00000014993.1"/>
    <property type="gene ID" value="ENSEBUG00000009445.1"/>
</dbReference>
<sequence length="542" mass="62023">MEFADLIKTPKVDEVLLQRPLEPKVVGTLCLTGHHLIFSSRQDNSEELWLLHRNVDVLEKRFIGTVGTLTLKCKDLRIIHFDIQGMEECLNVAASVEVLSTLNTSLMYPFFHRPMFEAIKEDWQLYNPSEEIKRLSSLGWRLSDINKDYSLCPTYPAVIMVPDTIEDDVLQKSAAFRQLGRFPVLSYCHHNGVALLRCGQPLIGTVMRRCKEDERLVNAALGTSGKRGYILDTRSPQVAQQAKTRGGGFEPDAHYPQWRRIHRSIERPQGLQESFMKLLEACNDTSAGVDRWLSRLDACNWLGHIKDVLTTACVAAQCLDREGTVVLVHGNEGTDSTLQVTALAQLILQPEGRGLRGFLTLLEREWLQAGHPFQERCARSAYSTKTRQQAPSFLLFLDCCHQLLLQFPCSFEFSEELLICLFEHSYASQFGTFLGSNEQERKQLKLQHKTVSLWSWINQPTVQPQYLNPLYEPNSHVIWPSVAPQSLHFWEGAFLRWCRSAEESERARDETRRLANKHSQLQARVWALREQLAELERNDPGP</sequence>
<dbReference type="CDD" id="cd14536">
    <property type="entry name" value="PTP-MTMR9"/>
    <property type="match status" value="1"/>
</dbReference>
<organism evidence="16 17">
    <name type="scientific">Eptatretus burgeri</name>
    <name type="common">Inshore hagfish</name>
    <dbReference type="NCBI Taxonomy" id="7764"/>
    <lineage>
        <taxon>Eukaryota</taxon>
        <taxon>Metazoa</taxon>
        <taxon>Chordata</taxon>
        <taxon>Craniata</taxon>
        <taxon>Vertebrata</taxon>
        <taxon>Cyclostomata</taxon>
        <taxon>Myxini</taxon>
        <taxon>Myxiniformes</taxon>
        <taxon>Myxinidae</taxon>
        <taxon>Eptatretinae</taxon>
        <taxon>Eptatretus</taxon>
    </lineage>
</organism>
<dbReference type="PANTHER" id="PTHR10807">
    <property type="entry name" value="MYOTUBULARIN-RELATED"/>
    <property type="match status" value="1"/>
</dbReference>
<dbReference type="InterPro" id="IPR030564">
    <property type="entry name" value="Myotubularin"/>
</dbReference>
<name>A0A8C4QHW5_EPTBU</name>
<dbReference type="Ensembl" id="ENSEBUT00000015561.1">
    <property type="protein sequence ID" value="ENSEBUP00000014985.1"/>
    <property type="gene ID" value="ENSEBUG00000009445.1"/>
</dbReference>
<evidence type="ECO:0000256" key="7">
    <source>
        <dbReference type="ARBA" id="ARBA00022824"/>
    </source>
</evidence>
<feature type="coiled-coil region" evidence="14">
    <location>
        <begin position="504"/>
        <end position="538"/>
    </location>
</feature>
<evidence type="ECO:0000256" key="12">
    <source>
        <dbReference type="ARBA" id="ARBA00072711"/>
    </source>
</evidence>
<dbReference type="InterPro" id="IPR029021">
    <property type="entry name" value="Prot-tyrosine_phosphatase-like"/>
</dbReference>
<dbReference type="GO" id="GO:0032587">
    <property type="term" value="C:ruffle membrane"/>
    <property type="evidence" value="ECO:0007669"/>
    <property type="project" value="UniProtKB-SubCell"/>
</dbReference>
<dbReference type="GO" id="GO:0019903">
    <property type="term" value="F:protein phosphatase binding"/>
    <property type="evidence" value="ECO:0007669"/>
    <property type="project" value="TreeGrafter"/>
</dbReference>
<evidence type="ECO:0000256" key="6">
    <source>
        <dbReference type="ARBA" id="ARBA00022490"/>
    </source>
</evidence>
<dbReference type="Ensembl" id="ENSEBUT00000015589.1">
    <property type="protein sequence ID" value="ENSEBUP00000015012.1"/>
    <property type="gene ID" value="ENSEBUG00000009445.1"/>
</dbReference>
<dbReference type="SUPFAM" id="SSF52799">
    <property type="entry name" value="(Phosphotyrosine protein) phosphatases II"/>
    <property type="match status" value="1"/>
</dbReference>
<evidence type="ECO:0000259" key="15">
    <source>
        <dbReference type="PROSITE" id="PS51339"/>
    </source>
</evidence>
<dbReference type="Proteomes" id="UP000694388">
    <property type="component" value="Unplaced"/>
</dbReference>
<dbReference type="PROSITE" id="PS51339">
    <property type="entry name" value="PPASE_MYOTUBULARIN"/>
    <property type="match status" value="1"/>
</dbReference>
<comment type="similarity">
    <text evidence="4">Belongs to the protein-tyrosine phosphatase family. Non-receptor class myotubularin subfamily.</text>
</comment>
<keyword evidence="11" id="KW-0966">Cell projection</keyword>
<dbReference type="GeneTree" id="ENSGT00940000157818"/>
<evidence type="ECO:0000256" key="9">
    <source>
        <dbReference type="ARBA" id="ARBA00023054"/>
    </source>
</evidence>
<dbReference type="CDD" id="cd13211">
    <property type="entry name" value="PH-GRAM_MTMR9"/>
    <property type="match status" value="1"/>
</dbReference>
<keyword evidence="9 14" id="KW-0175">Coiled coil</keyword>
<dbReference type="InterPro" id="IPR010569">
    <property type="entry name" value="Myotubularin-like_Pase_dom"/>
</dbReference>
<comment type="subcellular location">
    <subcellularLocation>
        <location evidence="3">Cell projection</location>
        <location evidence="3">Ruffle membrane</location>
        <topology evidence="3">Peripheral membrane protein</topology>
        <orientation evidence="3">Cytoplasmic side</orientation>
    </subcellularLocation>
    <subcellularLocation>
        <location evidence="2">Cytoplasm</location>
        <location evidence="2">Perinuclear region</location>
    </subcellularLocation>
    <subcellularLocation>
        <location evidence="1">Endoplasmic reticulum</location>
    </subcellularLocation>
</comment>
<evidence type="ECO:0000256" key="11">
    <source>
        <dbReference type="ARBA" id="ARBA00023273"/>
    </source>
</evidence>
<evidence type="ECO:0000256" key="1">
    <source>
        <dbReference type="ARBA" id="ARBA00004240"/>
    </source>
</evidence>
<dbReference type="Ensembl" id="ENSEBUT00000015617.1">
    <property type="protein sequence ID" value="ENSEBUP00000015041.1"/>
    <property type="gene ID" value="ENSEBUG00000009445.1"/>
</dbReference>
<keyword evidence="8" id="KW-0007">Acetylation</keyword>
<feature type="domain" description="Myotubularin phosphatase" evidence="15">
    <location>
        <begin position="122"/>
        <end position="494"/>
    </location>
</feature>
<evidence type="ECO:0000256" key="2">
    <source>
        <dbReference type="ARBA" id="ARBA00004556"/>
    </source>
</evidence>